<dbReference type="Pfam" id="PF05938">
    <property type="entry name" value="Self-incomp_S1"/>
    <property type="match status" value="1"/>
</dbReference>
<accession>V4KX67</accession>
<dbReference type="InterPro" id="IPR010264">
    <property type="entry name" value="Self-incomp_S1"/>
</dbReference>
<proteinExistence type="inferred from homology"/>
<evidence type="ECO:0000313" key="8">
    <source>
        <dbReference type="Proteomes" id="UP000030689"/>
    </source>
</evidence>
<reference evidence="7 8" key="1">
    <citation type="journal article" date="2013" name="Front. Plant Sci.">
        <title>The Reference Genome of the Halophytic Plant Eutrema salsugineum.</title>
        <authorList>
            <person name="Yang R."/>
            <person name="Jarvis D.E."/>
            <person name="Chen H."/>
            <person name="Beilstein M.A."/>
            <person name="Grimwood J."/>
            <person name="Jenkins J."/>
            <person name="Shu S."/>
            <person name="Prochnik S."/>
            <person name="Xin M."/>
            <person name="Ma C."/>
            <person name="Schmutz J."/>
            <person name="Wing R.A."/>
            <person name="Mitchell-Olds T."/>
            <person name="Schumaker K.S."/>
            <person name="Wang X."/>
        </authorList>
    </citation>
    <scope>NUCLEOTIDE SEQUENCE [LARGE SCALE GENOMIC DNA]</scope>
</reference>
<evidence type="ECO:0000256" key="1">
    <source>
        <dbReference type="ARBA" id="ARBA00004613"/>
    </source>
</evidence>
<dbReference type="GO" id="GO:0005576">
    <property type="term" value="C:extracellular region"/>
    <property type="evidence" value="ECO:0007669"/>
    <property type="project" value="UniProtKB-SubCell"/>
</dbReference>
<keyword evidence="8" id="KW-1185">Reference proteome</keyword>
<evidence type="ECO:0000256" key="3">
    <source>
        <dbReference type="ARBA" id="ARBA00022471"/>
    </source>
</evidence>
<evidence type="ECO:0000313" key="7">
    <source>
        <dbReference type="EMBL" id="ESQ35944.1"/>
    </source>
</evidence>
<organism evidence="7 8">
    <name type="scientific">Eutrema salsugineum</name>
    <name type="common">Saltwater cress</name>
    <name type="synonym">Sisymbrium salsugineum</name>
    <dbReference type="NCBI Taxonomy" id="72664"/>
    <lineage>
        <taxon>Eukaryota</taxon>
        <taxon>Viridiplantae</taxon>
        <taxon>Streptophyta</taxon>
        <taxon>Embryophyta</taxon>
        <taxon>Tracheophyta</taxon>
        <taxon>Spermatophyta</taxon>
        <taxon>Magnoliopsida</taxon>
        <taxon>eudicotyledons</taxon>
        <taxon>Gunneridae</taxon>
        <taxon>Pentapetalae</taxon>
        <taxon>rosids</taxon>
        <taxon>malvids</taxon>
        <taxon>Brassicales</taxon>
        <taxon>Brassicaceae</taxon>
        <taxon>Eutremeae</taxon>
        <taxon>Eutrema</taxon>
    </lineage>
</organism>
<comment type="similarity">
    <text evidence="2">Belongs to the plant self-incompatibility (S1) protein family.</text>
</comment>
<keyword evidence="3" id="KW-0713">Self-incompatibility</keyword>
<gene>
    <name evidence="7" type="ORF">EUTSA_v10009624mg</name>
</gene>
<feature type="chain" id="PRO_5036491351" evidence="6">
    <location>
        <begin position="22"/>
        <end position="131"/>
    </location>
</feature>
<evidence type="ECO:0000256" key="2">
    <source>
        <dbReference type="ARBA" id="ARBA00005581"/>
    </source>
</evidence>
<protein>
    <submittedName>
        <fullName evidence="7">Uncharacterized protein</fullName>
    </submittedName>
</protein>
<dbReference type="EMBL" id="KI517683">
    <property type="protein sequence ID" value="ESQ35944.1"/>
    <property type="molecule type" value="Genomic_DNA"/>
</dbReference>
<dbReference type="Proteomes" id="UP000030689">
    <property type="component" value="Unassembled WGS sequence"/>
</dbReference>
<keyword evidence="4" id="KW-0964">Secreted</keyword>
<keyword evidence="5 6" id="KW-0732">Signal</keyword>
<sequence length="131" mass="15200">MNNFIIYMLIIAMYLSTLAHGCKKNKLTVRNDLGPGRILHFRCEAKNGKLYIKNLEFKTQWDIEFGDTPKEPMVLNCTLQQGLWLRYKKTFEAYKGPKGGACNQIREWIGRSDGLYLKINSQPAALKLRWT</sequence>
<name>V4KX67_EUTSA</name>
<feature type="signal peptide" evidence="6">
    <location>
        <begin position="1"/>
        <end position="21"/>
    </location>
</feature>
<dbReference type="GO" id="GO:0060320">
    <property type="term" value="P:rejection of self pollen"/>
    <property type="evidence" value="ECO:0007669"/>
    <property type="project" value="UniProtKB-KW"/>
</dbReference>
<evidence type="ECO:0000256" key="5">
    <source>
        <dbReference type="ARBA" id="ARBA00022729"/>
    </source>
</evidence>
<dbReference type="KEGG" id="eus:EUTSA_v10009624mg"/>
<evidence type="ECO:0000256" key="4">
    <source>
        <dbReference type="ARBA" id="ARBA00022525"/>
    </source>
</evidence>
<comment type="subcellular location">
    <subcellularLocation>
        <location evidence="1">Secreted</location>
    </subcellularLocation>
</comment>
<dbReference type="AlphaFoldDB" id="V4KX67"/>
<evidence type="ECO:0000256" key="6">
    <source>
        <dbReference type="SAM" id="SignalP"/>
    </source>
</evidence>
<dbReference type="Gramene" id="ESQ35944">
    <property type="protein sequence ID" value="ESQ35944"/>
    <property type="gene ID" value="EUTSA_v10009624mg"/>
</dbReference>